<dbReference type="InterPro" id="IPR008962">
    <property type="entry name" value="PapD-like_sf"/>
</dbReference>
<dbReference type="InterPro" id="IPR013783">
    <property type="entry name" value="Ig-like_fold"/>
</dbReference>
<comment type="similarity">
    <text evidence="1">Belongs to the VAMP-associated protein (VAP) (TC 9.B.17) family.</text>
</comment>
<dbReference type="Gene3D" id="2.60.40.10">
    <property type="entry name" value="Immunoglobulins"/>
    <property type="match status" value="1"/>
</dbReference>
<dbReference type="Gramene" id="KFK30594">
    <property type="protein sequence ID" value="KFK30594"/>
    <property type="gene ID" value="AALP_AA6G001900"/>
</dbReference>
<dbReference type="SUPFAM" id="SSF49354">
    <property type="entry name" value="PapD-like"/>
    <property type="match status" value="1"/>
</dbReference>
<keyword evidence="6" id="KW-1185">Reference proteome</keyword>
<proteinExistence type="inferred from homology"/>
<dbReference type="GO" id="GO:0061817">
    <property type="term" value="P:endoplasmic reticulum-plasma membrane tethering"/>
    <property type="evidence" value="ECO:0007669"/>
    <property type="project" value="TreeGrafter"/>
</dbReference>
<dbReference type="GO" id="GO:0005789">
    <property type="term" value="C:endoplasmic reticulum membrane"/>
    <property type="evidence" value="ECO:0007669"/>
    <property type="project" value="InterPro"/>
</dbReference>
<evidence type="ECO:0000313" key="5">
    <source>
        <dbReference type="EMBL" id="KFK30594.1"/>
    </source>
</evidence>
<dbReference type="FunFam" id="2.60.40.10:FF:000813">
    <property type="entry name" value="Vesicle-associated protein 1-1"/>
    <property type="match status" value="1"/>
</dbReference>
<keyword evidence="3" id="KW-1133">Transmembrane helix</keyword>
<feature type="domain" description="MSP" evidence="4">
    <location>
        <begin position="6"/>
        <end position="126"/>
    </location>
</feature>
<evidence type="ECO:0000313" key="6">
    <source>
        <dbReference type="Proteomes" id="UP000029120"/>
    </source>
</evidence>
<evidence type="ECO:0000256" key="2">
    <source>
        <dbReference type="SAM" id="MobiDB-lite"/>
    </source>
</evidence>
<evidence type="ECO:0000259" key="4">
    <source>
        <dbReference type="PROSITE" id="PS50202"/>
    </source>
</evidence>
<dbReference type="PROSITE" id="PS50202">
    <property type="entry name" value="MSP"/>
    <property type="match status" value="1"/>
</dbReference>
<gene>
    <name evidence="5" type="ordered locus">AALP_Aa6g001900</name>
</gene>
<dbReference type="OMA" id="IYAPSNI"/>
<dbReference type="EMBL" id="CM002874">
    <property type="protein sequence ID" value="KFK30594.1"/>
    <property type="molecule type" value="Genomic_DNA"/>
</dbReference>
<feature type="compositionally biased region" description="Basic and acidic residues" evidence="2">
    <location>
        <begin position="157"/>
        <end position="167"/>
    </location>
</feature>
<feature type="transmembrane region" description="Helical" evidence="3">
    <location>
        <begin position="209"/>
        <end position="231"/>
    </location>
</feature>
<dbReference type="InterPro" id="IPR000535">
    <property type="entry name" value="MSP_dom"/>
</dbReference>
<feature type="compositionally biased region" description="Polar residues" evidence="2">
    <location>
        <begin position="145"/>
        <end position="156"/>
    </location>
</feature>
<dbReference type="PANTHER" id="PTHR10809">
    <property type="entry name" value="VESICLE-ASSOCIATED MEMBRANE PROTEIN-ASSOCIATED PROTEIN"/>
    <property type="match status" value="1"/>
</dbReference>
<keyword evidence="3" id="KW-0472">Membrane</keyword>
<dbReference type="GO" id="GO:0005886">
    <property type="term" value="C:plasma membrane"/>
    <property type="evidence" value="ECO:0007669"/>
    <property type="project" value="TreeGrafter"/>
</dbReference>
<dbReference type="GO" id="GO:0090158">
    <property type="term" value="P:endoplasmic reticulum membrane organization"/>
    <property type="evidence" value="ECO:0007669"/>
    <property type="project" value="TreeGrafter"/>
</dbReference>
<protein>
    <recommendedName>
        <fullName evidence="4">MSP domain-containing protein</fullName>
    </recommendedName>
</protein>
<feature type="region of interest" description="Disordered" evidence="2">
    <location>
        <begin position="128"/>
        <end position="167"/>
    </location>
</feature>
<name>A0A087GL42_ARAAL</name>
<evidence type="ECO:0000256" key="3">
    <source>
        <dbReference type="SAM" id="Phobius"/>
    </source>
</evidence>
<evidence type="ECO:0000256" key="1">
    <source>
        <dbReference type="ARBA" id="ARBA00008932"/>
    </source>
</evidence>
<dbReference type="Pfam" id="PF00635">
    <property type="entry name" value="Motile_Sperm"/>
    <property type="match status" value="1"/>
</dbReference>
<dbReference type="PANTHER" id="PTHR10809:SF160">
    <property type="entry name" value="VESICLE-ASSOCIATED PROTEIN 1-3"/>
    <property type="match status" value="1"/>
</dbReference>
<reference evidence="6" key="1">
    <citation type="journal article" date="2015" name="Nat. Plants">
        <title>Genome expansion of Arabis alpina linked with retrotransposition and reduced symmetric DNA methylation.</title>
        <authorList>
            <person name="Willing E.M."/>
            <person name="Rawat V."/>
            <person name="Mandakova T."/>
            <person name="Maumus F."/>
            <person name="James G.V."/>
            <person name="Nordstroem K.J."/>
            <person name="Becker C."/>
            <person name="Warthmann N."/>
            <person name="Chica C."/>
            <person name="Szarzynska B."/>
            <person name="Zytnicki M."/>
            <person name="Albani M.C."/>
            <person name="Kiefer C."/>
            <person name="Bergonzi S."/>
            <person name="Castaings L."/>
            <person name="Mateos J.L."/>
            <person name="Berns M.C."/>
            <person name="Bujdoso N."/>
            <person name="Piofczyk T."/>
            <person name="de Lorenzo L."/>
            <person name="Barrero-Sicilia C."/>
            <person name="Mateos I."/>
            <person name="Piednoel M."/>
            <person name="Hagmann J."/>
            <person name="Chen-Min-Tao R."/>
            <person name="Iglesias-Fernandez R."/>
            <person name="Schuster S.C."/>
            <person name="Alonso-Blanco C."/>
            <person name="Roudier F."/>
            <person name="Carbonero P."/>
            <person name="Paz-Ares J."/>
            <person name="Davis S.J."/>
            <person name="Pecinka A."/>
            <person name="Quesneville H."/>
            <person name="Colot V."/>
            <person name="Lysak M.A."/>
            <person name="Weigel D."/>
            <person name="Coupland G."/>
            <person name="Schneeberger K."/>
        </authorList>
    </citation>
    <scope>NUCLEOTIDE SEQUENCE [LARGE SCALE GENOMIC DNA]</scope>
    <source>
        <strain evidence="6">cv. Pajares</strain>
    </source>
</reference>
<dbReference type="OrthoDB" id="264603at2759"/>
<dbReference type="InterPro" id="IPR016763">
    <property type="entry name" value="VAP"/>
</dbReference>
<sequence>MTTGDLVNIHPTELKFPFEARRQSSCTMQLTNKTSNYVAFKVKTTNPRKYCVRPNTGVVLPGDSCDVTVTMQAQREAPLEMQCKDKFLVQTVIVSDGTTSRDVLADMFNKEDGRVIEDFKLRVVYIPANPPSPVPEGSEEGNSPRTSLNDTGSTFDDVSRTLDETNERSSEAWSMISKLTDEKTIAIHQSQKLKQELDMLKKESSKKQAGGYSLLLMVLVGLLGCLIGYILNRT</sequence>
<dbReference type="AlphaFoldDB" id="A0A087GL42"/>
<dbReference type="eggNOG" id="KOG0439">
    <property type="taxonomic scope" value="Eukaryota"/>
</dbReference>
<dbReference type="Proteomes" id="UP000029120">
    <property type="component" value="Chromosome 6"/>
</dbReference>
<accession>A0A087GL42</accession>
<dbReference type="PIRSF" id="PIRSF019693">
    <property type="entry name" value="VAMP-associated"/>
    <property type="match status" value="1"/>
</dbReference>
<keyword evidence="3" id="KW-0812">Transmembrane</keyword>
<organism evidence="5 6">
    <name type="scientific">Arabis alpina</name>
    <name type="common">Alpine rock-cress</name>
    <dbReference type="NCBI Taxonomy" id="50452"/>
    <lineage>
        <taxon>Eukaryota</taxon>
        <taxon>Viridiplantae</taxon>
        <taxon>Streptophyta</taxon>
        <taxon>Embryophyta</taxon>
        <taxon>Tracheophyta</taxon>
        <taxon>Spermatophyta</taxon>
        <taxon>Magnoliopsida</taxon>
        <taxon>eudicotyledons</taxon>
        <taxon>Gunneridae</taxon>
        <taxon>Pentapetalae</taxon>
        <taxon>rosids</taxon>
        <taxon>malvids</taxon>
        <taxon>Brassicales</taxon>
        <taxon>Brassicaceae</taxon>
        <taxon>Arabideae</taxon>
        <taxon>Arabis</taxon>
    </lineage>
</organism>